<dbReference type="Gene3D" id="1.20.1250.20">
    <property type="entry name" value="MFS general substrate transporter like domains"/>
    <property type="match status" value="1"/>
</dbReference>
<dbReference type="GO" id="GO:0022857">
    <property type="term" value="F:transmembrane transporter activity"/>
    <property type="evidence" value="ECO:0007669"/>
    <property type="project" value="InterPro"/>
</dbReference>
<proteinExistence type="predicted"/>
<keyword evidence="7" id="KW-1185">Reference proteome</keyword>
<dbReference type="AlphaFoldDB" id="W0HX20"/>
<feature type="transmembrane region" description="Helical" evidence="4">
    <location>
        <begin position="23"/>
        <end position="48"/>
    </location>
</feature>
<dbReference type="PANTHER" id="PTHR23523:SF2">
    <property type="entry name" value="2-NITROIMIDAZOLE TRANSPORTER"/>
    <property type="match status" value="1"/>
</dbReference>
<evidence type="ECO:0000313" key="6">
    <source>
        <dbReference type="EMBL" id="AHF76755.1"/>
    </source>
</evidence>
<gene>
    <name evidence="6" type="primary">yeaN</name>
    <name evidence="6" type="ORF">Sant_1701</name>
</gene>
<feature type="transmembrane region" description="Helical" evidence="4">
    <location>
        <begin position="266"/>
        <end position="283"/>
    </location>
</feature>
<feature type="transmembrane region" description="Helical" evidence="4">
    <location>
        <begin position="91"/>
        <end position="108"/>
    </location>
</feature>
<accession>W0HX20</accession>
<name>W0HX20_9GAMM</name>
<evidence type="ECO:0000259" key="5">
    <source>
        <dbReference type="PROSITE" id="PS50850"/>
    </source>
</evidence>
<keyword evidence="1 4" id="KW-0812">Transmembrane</keyword>
<keyword evidence="2 4" id="KW-1133">Transmembrane helix</keyword>
<dbReference type="OrthoDB" id="5317164at2"/>
<dbReference type="Proteomes" id="UP000019028">
    <property type="component" value="Chromosome"/>
</dbReference>
<organism evidence="6 7">
    <name type="scientific">Sodalis praecaptivus</name>
    <dbReference type="NCBI Taxonomy" id="1239307"/>
    <lineage>
        <taxon>Bacteria</taxon>
        <taxon>Pseudomonadati</taxon>
        <taxon>Pseudomonadota</taxon>
        <taxon>Gammaproteobacteria</taxon>
        <taxon>Enterobacterales</taxon>
        <taxon>Bruguierivoracaceae</taxon>
        <taxon>Sodalis</taxon>
    </lineage>
</organism>
<dbReference type="SUPFAM" id="SSF103473">
    <property type="entry name" value="MFS general substrate transporter"/>
    <property type="match status" value="1"/>
</dbReference>
<protein>
    <submittedName>
        <fullName evidence="6">Membrane protein</fullName>
    </submittedName>
</protein>
<reference evidence="6 7" key="1">
    <citation type="journal article" date="2014" name="Genome Biol. Evol.">
        <title>Genome degeneration and adaptation in a nascent stage of symbiosis.</title>
        <authorList>
            <person name="Oakeson K.F."/>
            <person name="Gil R."/>
            <person name="Clayton A.L."/>
            <person name="Dunn D.M."/>
            <person name="von Niederhausern A.C."/>
            <person name="Hamil C."/>
            <person name="Aoyagi A."/>
            <person name="Duval B."/>
            <person name="Baca A."/>
            <person name="Silva F.J."/>
            <person name="Vallier A."/>
            <person name="Jackson D.G."/>
            <person name="Latorre A."/>
            <person name="Weiss R.B."/>
            <person name="Heddi A."/>
            <person name="Moya A."/>
            <person name="Dale C."/>
        </authorList>
    </citation>
    <scope>NUCLEOTIDE SEQUENCE [LARGE SCALE GENOMIC DNA]</scope>
    <source>
        <strain evidence="6 7">HS1</strain>
    </source>
</reference>
<evidence type="ECO:0000256" key="1">
    <source>
        <dbReference type="ARBA" id="ARBA00022692"/>
    </source>
</evidence>
<dbReference type="Pfam" id="PF07690">
    <property type="entry name" value="MFS_1"/>
    <property type="match status" value="1"/>
</dbReference>
<evidence type="ECO:0000256" key="3">
    <source>
        <dbReference type="ARBA" id="ARBA00023136"/>
    </source>
</evidence>
<feature type="transmembrane region" description="Helical" evidence="4">
    <location>
        <begin position="347"/>
        <end position="371"/>
    </location>
</feature>
<dbReference type="InterPro" id="IPR011701">
    <property type="entry name" value="MFS"/>
</dbReference>
<dbReference type="PANTHER" id="PTHR23523">
    <property type="match status" value="1"/>
</dbReference>
<evidence type="ECO:0000256" key="2">
    <source>
        <dbReference type="ARBA" id="ARBA00022989"/>
    </source>
</evidence>
<dbReference type="HOGENOM" id="CLU_038046_1_0_6"/>
<dbReference type="InterPro" id="IPR036259">
    <property type="entry name" value="MFS_trans_sf"/>
</dbReference>
<dbReference type="InterPro" id="IPR052524">
    <property type="entry name" value="MFS_Cyanate_Porter"/>
</dbReference>
<feature type="transmembrane region" description="Helical" evidence="4">
    <location>
        <begin position="377"/>
        <end position="400"/>
    </location>
</feature>
<sequence length="419" mass="43562">MTSGVRFLANTPTPFPPRATGRLILIGGILLIAACLRTPVTSVAPIVTQIRESFALSTAAAGALTTLPLLAFALVSPLAAQLARRQGIEKALFAALAVMIAGALLRAIDQIACVYLGTFVLGAGIAVGNVLLPSLLKRDFPGRIAAMTAAYVVVMGMVAALGSAGIVPLTEALQGNWRLSLVLLSTLPLLAMLCWLPQITTHRHTGGPGAAGILHRGSIWRSPLAWQVTLFLGMNSFIYYIAVGWLPAMITETGYSAAYAGSLHGLMQLATAVPGLLLAPVIARMKDQRLLACATGLVTLVSLAGLALWPAGVVVWTVLLGVGTGAAMILGLAFISLRAAESHQAAALSGMAQCVGYLLAAVGPMLMGALHDLAGSWYWPLLICSLCAGIMGLLGFLCGADRQIGVHRNRTGHDREPGR</sequence>
<evidence type="ECO:0000313" key="7">
    <source>
        <dbReference type="Proteomes" id="UP000019028"/>
    </source>
</evidence>
<dbReference type="EMBL" id="CP006569">
    <property type="protein sequence ID" value="AHF76755.1"/>
    <property type="molecule type" value="Genomic_DNA"/>
</dbReference>
<dbReference type="KEGG" id="sod:Sant_1701"/>
<dbReference type="CDD" id="cd17409">
    <property type="entry name" value="MFS_NIMT_like"/>
    <property type="match status" value="1"/>
</dbReference>
<dbReference type="InterPro" id="IPR020846">
    <property type="entry name" value="MFS_dom"/>
</dbReference>
<feature type="transmembrane region" description="Helical" evidence="4">
    <location>
        <begin position="144"/>
        <end position="167"/>
    </location>
</feature>
<feature type="transmembrane region" description="Helical" evidence="4">
    <location>
        <begin position="224"/>
        <end position="246"/>
    </location>
</feature>
<keyword evidence="3 4" id="KW-0472">Membrane</keyword>
<feature type="transmembrane region" description="Helical" evidence="4">
    <location>
        <begin position="114"/>
        <end position="132"/>
    </location>
</feature>
<feature type="domain" description="Major facilitator superfamily (MFS) profile" evidence="5">
    <location>
        <begin position="23"/>
        <end position="403"/>
    </location>
</feature>
<feature type="transmembrane region" description="Helical" evidence="4">
    <location>
        <begin position="179"/>
        <end position="196"/>
    </location>
</feature>
<dbReference type="PATRIC" id="fig|1239307.3.peg.1863"/>
<feature type="transmembrane region" description="Helical" evidence="4">
    <location>
        <begin position="315"/>
        <end position="335"/>
    </location>
</feature>
<evidence type="ECO:0000256" key="4">
    <source>
        <dbReference type="SAM" id="Phobius"/>
    </source>
</evidence>
<dbReference type="PROSITE" id="PS50850">
    <property type="entry name" value="MFS"/>
    <property type="match status" value="1"/>
</dbReference>
<dbReference type="PROSITE" id="PS51257">
    <property type="entry name" value="PROKAR_LIPOPROTEIN"/>
    <property type="match status" value="1"/>
</dbReference>
<feature type="transmembrane region" description="Helical" evidence="4">
    <location>
        <begin position="290"/>
        <end position="309"/>
    </location>
</feature>
<feature type="transmembrane region" description="Helical" evidence="4">
    <location>
        <begin position="54"/>
        <end position="79"/>
    </location>
</feature>